<reference evidence="2" key="1">
    <citation type="submission" date="2020-02" db="EMBL/GenBank/DDBJ databases">
        <authorList>
            <person name="Meier V. D."/>
        </authorList>
    </citation>
    <scope>NUCLEOTIDE SEQUENCE</scope>
    <source>
        <strain evidence="2">AVDCRST_MAG08</strain>
    </source>
</reference>
<accession>A0A6J4JTP9</accession>
<feature type="compositionally biased region" description="Basic residues" evidence="1">
    <location>
        <begin position="20"/>
        <end position="32"/>
    </location>
</feature>
<evidence type="ECO:0000256" key="1">
    <source>
        <dbReference type="SAM" id="MobiDB-lite"/>
    </source>
</evidence>
<gene>
    <name evidence="2" type="ORF">AVDCRST_MAG08-4325</name>
</gene>
<name>A0A6J4JTP9_9PROT</name>
<sequence length="40" mass="4368">AEGGQRPRGATACAQAPRWCARHGRRRGRSARSRQQPGPL</sequence>
<feature type="non-terminal residue" evidence="2">
    <location>
        <position position="40"/>
    </location>
</feature>
<feature type="region of interest" description="Disordered" evidence="1">
    <location>
        <begin position="1"/>
        <end position="40"/>
    </location>
</feature>
<dbReference type="EMBL" id="CADCTG010000348">
    <property type="protein sequence ID" value="CAA9287368.1"/>
    <property type="molecule type" value="Genomic_DNA"/>
</dbReference>
<feature type="non-terminal residue" evidence="2">
    <location>
        <position position="1"/>
    </location>
</feature>
<evidence type="ECO:0000313" key="2">
    <source>
        <dbReference type="EMBL" id="CAA9287368.1"/>
    </source>
</evidence>
<protein>
    <submittedName>
        <fullName evidence="2">Uncharacterized protein</fullName>
    </submittedName>
</protein>
<organism evidence="2">
    <name type="scientific">uncultured Acetobacteraceae bacterium</name>
    <dbReference type="NCBI Taxonomy" id="169975"/>
    <lineage>
        <taxon>Bacteria</taxon>
        <taxon>Pseudomonadati</taxon>
        <taxon>Pseudomonadota</taxon>
        <taxon>Alphaproteobacteria</taxon>
        <taxon>Acetobacterales</taxon>
        <taxon>Acetobacteraceae</taxon>
        <taxon>environmental samples</taxon>
    </lineage>
</organism>
<proteinExistence type="predicted"/>
<dbReference type="AlphaFoldDB" id="A0A6J4JTP9"/>